<dbReference type="Proteomes" id="UP000635142">
    <property type="component" value="Unassembled WGS sequence"/>
</dbReference>
<dbReference type="EMBL" id="JACTAG010000001">
    <property type="protein sequence ID" value="MBD3662696.1"/>
    <property type="molecule type" value="Genomic_DNA"/>
</dbReference>
<evidence type="ECO:0008006" key="4">
    <source>
        <dbReference type="Google" id="ProtNLM"/>
    </source>
</evidence>
<feature type="transmembrane region" description="Helical" evidence="1">
    <location>
        <begin position="6"/>
        <end position="27"/>
    </location>
</feature>
<evidence type="ECO:0000256" key="1">
    <source>
        <dbReference type="SAM" id="Phobius"/>
    </source>
</evidence>
<proteinExistence type="predicted"/>
<keyword evidence="1" id="KW-0472">Membrane</keyword>
<reference evidence="2" key="1">
    <citation type="submission" date="2020-08" db="EMBL/GenBank/DDBJ databases">
        <title>Sulfitobacter aestuariivivens sp. nov., isolated from a tidal flat.</title>
        <authorList>
            <person name="Park S."/>
            <person name="Yoon J.-H."/>
        </authorList>
    </citation>
    <scope>NUCLEOTIDE SEQUENCE</scope>
    <source>
        <strain evidence="2">TSTF-M16</strain>
    </source>
</reference>
<feature type="transmembrane region" description="Helical" evidence="1">
    <location>
        <begin position="69"/>
        <end position="93"/>
    </location>
</feature>
<protein>
    <recommendedName>
        <fullName evidence="4">DUF4760 domain-containing protein</fullName>
    </recommendedName>
</protein>
<evidence type="ECO:0000313" key="2">
    <source>
        <dbReference type="EMBL" id="MBD3662696.1"/>
    </source>
</evidence>
<accession>A0A927HDE0</accession>
<organism evidence="2 3">
    <name type="scientific">Sulfitobacter aestuariivivens</name>
    <dbReference type="NCBI Taxonomy" id="2766981"/>
    <lineage>
        <taxon>Bacteria</taxon>
        <taxon>Pseudomonadati</taxon>
        <taxon>Pseudomonadota</taxon>
        <taxon>Alphaproteobacteria</taxon>
        <taxon>Rhodobacterales</taxon>
        <taxon>Roseobacteraceae</taxon>
        <taxon>Sulfitobacter</taxon>
    </lineage>
</organism>
<feature type="transmembrane region" description="Helical" evidence="1">
    <location>
        <begin position="39"/>
        <end position="57"/>
    </location>
</feature>
<dbReference type="RefSeq" id="WP_191073710.1">
    <property type="nucleotide sequence ID" value="NZ_JACTAG010000001.1"/>
</dbReference>
<name>A0A927HDE0_9RHOB</name>
<dbReference type="AlphaFoldDB" id="A0A927HDE0"/>
<gene>
    <name evidence="2" type="ORF">H9Q16_02060</name>
</gene>
<keyword evidence="1" id="KW-1133">Transmembrane helix</keyword>
<sequence>MVHAVPPSLVMLLIGASLCAGLFALWGEARTAGRVIAQFFLTIALPVSLVGAGLALAARPFMGEVDARIGQALIAGLVIAIGWLTTAIFAELGKRRARAEKLRDYHKAIYAEIGNTLESLWVPNESEAYVAKLIKKMKQDESYVPFIPREQHDHVYDAVIAEIDVLPRQTIDAIVAYYSLTKSLSALADDMRGETFRGLEAERRVAMYSDYVGMRKQAFVFGKYALRRIKAYSDGGPKAAERVVNTQGAGPSAMSPESA</sequence>
<keyword evidence="1" id="KW-0812">Transmembrane</keyword>
<evidence type="ECO:0000313" key="3">
    <source>
        <dbReference type="Proteomes" id="UP000635142"/>
    </source>
</evidence>
<comment type="caution">
    <text evidence="2">The sequence shown here is derived from an EMBL/GenBank/DDBJ whole genome shotgun (WGS) entry which is preliminary data.</text>
</comment>
<keyword evidence="3" id="KW-1185">Reference proteome</keyword>